<reference evidence="6 7" key="1">
    <citation type="submission" date="2019-03" db="EMBL/GenBank/DDBJ databases">
        <title>Novel species of Flavobacterium.</title>
        <authorList>
            <person name="Liu Q."/>
            <person name="Xin Y.-H."/>
        </authorList>
    </citation>
    <scope>NUCLEOTIDE SEQUENCE [LARGE SCALE GENOMIC DNA]</scope>
    <source>
        <strain evidence="6 7">LB3P52</strain>
    </source>
</reference>
<keyword evidence="1 3" id="KW-0597">Phosphoprotein</keyword>
<evidence type="ECO:0000256" key="3">
    <source>
        <dbReference type="PROSITE-ProRule" id="PRU00169"/>
    </source>
</evidence>
<evidence type="ECO:0000259" key="4">
    <source>
        <dbReference type="PROSITE" id="PS50043"/>
    </source>
</evidence>
<feature type="modified residue" description="4-aspartylphosphate" evidence="3">
    <location>
        <position position="60"/>
    </location>
</feature>
<dbReference type="PROSITE" id="PS50110">
    <property type="entry name" value="RESPONSE_REGULATORY"/>
    <property type="match status" value="1"/>
</dbReference>
<dbReference type="RefSeq" id="WP_131915170.1">
    <property type="nucleotide sequence ID" value="NZ_SMLG01000002.1"/>
</dbReference>
<evidence type="ECO:0000256" key="2">
    <source>
        <dbReference type="ARBA" id="ARBA00023125"/>
    </source>
</evidence>
<dbReference type="GO" id="GO:0003677">
    <property type="term" value="F:DNA binding"/>
    <property type="evidence" value="ECO:0007669"/>
    <property type="project" value="UniProtKB-KW"/>
</dbReference>
<evidence type="ECO:0000313" key="7">
    <source>
        <dbReference type="Proteomes" id="UP000294814"/>
    </source>
</evidence>
<dbReference type="GO" id="GO:0006355">
    <property type="term" value="P:regulation of DNA-templated transcription"/>
    <property type="evidence" value="ECO:0007669"/>
    <property type="project" value="InterPro"/>
</dbReference>
<keyword evidence="7" id="KW-1185">Reference proteome</keyword>
<dbReference type="PANTHER" id="PTHR43214:SF43">
    <property type="entry name" value="TWO-COMPONENT RESPONSE REGULATOR"/>
    <property type="match status" value="1"/>
</dbReference>
<dbReference type="OrthoDB" id="9797341at2"/>
<dbReference type="SMART" id="SM00448">
    <property type="entry name" value="REC"/>
    <property type="match status" value="1"/>
</dbReference>
<proteinExistence type="predicted"/>
<dbReference type="CDD" id="cd06170">
    <property type="entry name" value="LuxR_C_like"/>
    <property type="match status" value="1"/>
</dbReference>
<protein>
    <submittedName>
        <fullName evidence="6">Response regulator transcription factor</fullName>
    </submittedName>
</protein>
<dbReference type="PROSITE" id="PS50043">
    <property type="entry name" value="HTH_LUXR_2"/>
    <property type="match status" value="1"/>
</dbReference>
<dbReference type="InterPro" id="IPR016032">
    <property type="entry name" value="Sig_transdc_resp-reg_C-effctor"/>
</dbReference>
<dbReference type="InterPro" id="IPR011006">
    <property type="entry name" value="CheY-like_superfamily"/>
</dbReference>
<dbReference type="InterPro" id="IPR058245">
    <property type="entry name" value="NreC/VraR/RcsB-like_REC"/>
</dbReference>
<accession>A0A4R5FAD7</accession>
<dbReference type="SUPFAM" id="SSF46894">
    <property type="entry name" value="C-terminal effector domain of the bipartite response regulators"/>
    <property type="match status" value="1"/>
</dbReference>
<dbReference type="AlphaFoldDB" id="A0A4R5FAD7"/>
<dbReference type="InterPro" id="IPR039420">
    <property type="entry name" value="WalR-like"/>
</dbReference>
<sequence length="226" mass="25473">MNKTIKIVLVDDEILFRKGISFLLGRETNIEIIFEASNGDELISFLHNNKNNHPDIIIMDLKMPVINGVEATKIIHKEFPKLKIIALTSYDSKSFVANMIAVGAVSYLIKNATPKELLATINGVAAKGFYYTDYVMKIIQECAVSPNKISKSRFDEEHLTNREKEVLLLLCKQYNSNEIAEKLFISSRTVEGHRNNLLLKTECKNIAGLVVYAIQNEIVTLGDLLE</sequence>
<feature type="domain" description="HTH luxR-type" evidence="4">
    <location>
        <begin position="152"/>
        <end position="217"/>
    </location>
</feature>
<dbReference type="Proteomes" id="UP000294814">
    <property type="component" value="Unassembled WGS sequence"/>
</dbReference>
<dbReference type="CDD" id="cd17535">
    <property type="entry name" value="REC_NarL-like"/>
    <property type="match status" value="1"/>
</dbReference>
<evidence type="ECO:0000313" key="6">
    <source>
        <dbReference type="EMBL" id="TDE45815.1"/>
    </source>
</evidence>
<name>A0A4R5FAD7_9FLAO</name>
<dbReference type="Gene3D" id="3.40.50.2300">
    <property type="match status" value="1"/>
</dbReference>
<dbReference type="SMART" id="SM00421">
    <property type="entry name" value="HTH_LUXR"/>
    <property type="match status" value="1"/>
</dbReference>
<dbReference type="InterPro" id="IPR000792">
    <property type="entry name" value="Tscrpt_reg_LuxR_C"/>
</dbReference>
<evidence type="ECO:0000256" key="1">
    <source>
        <dbReference type="ARBA" id="ARBA00022553"/>
    </source>
</evidence>
<dbReference type="SUPFAM" id="SSF52172">
    <property type="entry name" value="CheY-like"/>
    <property type="match status" value="1"/>
</dbReference>
<comment type="caution">
    <text evidence="6">The sequence shown here is derived from an EMBL/GenBank/DDBJ whole genome shotgun (WGS) entry which is preliminary data.</text>
</comment>
<dbReference type="PRINTS" id="PR00038">
    <property type="entry name" value="HTHLUXR"/>
</dbReference>
<dbReference type="GO" id="GO:0000160">
    <property type="term" value="P:phosphorelay signal transduction system"/>
    <property type="evidence" value="ECO:0007669"/>
    <property type="project" value="InterPro"/>
</dbReference>
<dbReference type="Pfam" id="PF00196">
    <property type="entry name" value="GerE"/>
    <property type="match status" value="1"/>
</dbReference>
<dbReference type="Pfam" id="PF00072">
    <property type="entry name" value="Response_reg"/>
    <property type="match status" value="1"/>
</dbReference>
<dbReference type="PANTHER" id="PTHR43214">
    <property type="entry name" value="TWO-COMPONENT RESPONSE REGULATOR"/>
    <property type="match status" value="1"/>
</dbReference>
<organism evidence="6 7">
    <name type="scientific">Flavobacterium rhamnosiphilum</name>
    <dbReference type="NCBI Taxonomy" id="2541724"/>
    <lineage>
        <taxon>Bacteria</taxon>
        <taxon>Pseudomonadati</taxon>
        <taxon>Bacteroidota</taxon>
        <taxon>Flavobacteriia</taxon>
        <taxon>Flavobacteriales</taxon>
        <taxon>Flavobacteriaceae</taxon>
        <taxon>Flavobacterium</taxon>
    </lineage>
</organism>
<gene>
    <name evidence="6" type="ORF">E0I26_03770</name>
</gene>
<dbReference type="InterPro" id="IPR001789">
    <property type="entry name" value="Sig_transdc_resp-reg_receiver"/>
</dbReference>
<dbReference type="EMBL" id="SMLG01000002">
    <property type="protein sequence ID" value="TDE45815.1"/>
    <property type="molecule type" value="Genomic_DNA"/>
</dbReference>
<evidence type="ECO:0000259" key="5">
    <source>
        <dbReference type="PROSITE" id="PS50110"/>
    </source>
</evidence>
<keyword evidence="2" id="KW-0238">DNA-binding</keyword>
<feature type="domain" description="Response regulatory" evidence="5">
    <location>
        <begin position="6"/>
        <end position="125"/>
    </location>
</feature>